<protein>
    <recommendedName>
        <fullName evidence="1">ABC-type glycine betaine transport system substrate-binding domain-containing protein</fullName>
    </recommendedName>
</protein>
<dbReference type="GO" id="GO:0043190">
    <property type="term" value="C:ATP-binding cassette (ABC) transporter complex"/>
    <property type="evidence" value="ECO:0007669"/>
    <property type="project" value="InterPro"/>
</dbReference>
<dbReference type="Pfam" id="PF04069">
    <property type="entry name" value="OpuAC"/>
    <property type="match status" value="1"/>
</dbReference>
<dbReference type="PATRIC" id="fig|1365248.3.peg.537"/>
<organism evidence="2 3">
    <name type="scientific">Pseudoalteromonas luteoviolacea CPMOR-1</name>
    <dbReference type="NCBI Taxonomy" id="1365248"/>
    <lineage>
        <taxon>Bacteria</taxon>
        <taxon>Pseudomonadati</taxon>
        <taxon>Pseudomonadota</taxon>
        <taxon>Gammaproteobacteria</taxon>
        <taxon>Alteromonadales</taxon>
        <taxon>Pseudoalteromonadaceae</taxon>
        <taxon>Pseudoalteromonas</taxon>
    </lineage>
</organism>
<dbReference type="Proteomes" id="UP000076486">
    <property type="component" value="Unassembled WGS sequence"/>
</dbReference>
<proteinExistence type="predicted"/>
<dbReference type="InterPro" id="IPR007210">
    <property type="entry name" value="ABC_Gly_betaine_transp_sub-bd"/>
</dbReference>
<comment type="caution">
    <text evidence="2">The sequence shown here is derived from an EMBL/GenBank/DDBJ whole genome shotgun (WGS) entry which is preliminary data.</text>
</comment>
<evidence type="ECO:0000259" key="1">
    <source>
        <dbReference type="Pfam" id="PF04069"/>
    </source>
</evidence>
<feature type="domain" description="ABC-type glycine betaine transport system substrate-binding" evidence="1">
    <location>
        <begin position="35"/>
        <end position="307"/>
    </location>
</feature>
<sequence length="323" mass="37177">MLSELGYLLNAKSIFMMKRAWLFLLLFNSYALAAPIRIVVNDWTSQQILANIAEQIFIRLGYEVELIEVTVDMQWFLLKTDRADLQLEVWQGTMEDKFTQLHRAGAIVDLGNYSMVTREDWWYPLYVKDMCPGLPDWRALRKCDRVFARIGSKGKGVYVSGPWEKPDRARIKSLGLNFIVKQLDNGEAIWQELKGAIADKRPILVFNWTPNWVGAVYPGEFVEFPAHSKACEQDKQWGVNSKLAYDCGNPKAGWLKKVSSNRFAKMFPCLASGIKKLDLSKNEVEHLSAKVDVERLTVKEVAIQWVNMNKENWQLLFSRCKSS</sequence>
<evidence type="ECO:0000313" key="2">
    <source>
        <dbReference type="EMBL" id="KZN66566.1"/>
    </source>
</evidence>
<evidence type="ECO:0000313" key="3">
    <source>
        <dbReference type="Proteomes" id="UP000076486"/>
    </source>
</evidence>
<gene>
    <name evidence="2" type="ORF">N473_09240</name>
</gene>
<dbReference type="SUPFAM" id="SSF53850">
    <property type="entry name" value="Periplasmic binding protein-like II"/>
    <property type="match status" value="1"/>
</dbReference>
<accession>A0A167MKR6</accession>
<dbReference type="CDD" id="cd13643">
    <property type="entry name" value="PBP2_BCP_2"/>
    <property type="match status" value="1"/>
</dbReference>
<dbReference type="EMBL" id="AUYC01000012">
    <property type="protein sequence ID" value="KZN66566.1"/>
    <property type="molecule type" value="Genomic_DNA"/>
</dbReference>
<dbReference type="AlphaFoldDB" id="A0A167MKR6"/>
<reference evidence="2 3" key="1">
    <citation type="submission" date="2013-07" db="EMBL/GenBank/DDBJ databases">
        <title>Comparative Genomic and Metabolomic Analysis of Twelve Strains of Pseudoalteromonas luteoviolacea.</title>
        <authorList>
            <person name="Vynne N.G."/>
            <person name="Mansson M."/>
            <person name="Gram L."/>
        </authorList>
    </citation>
    <scope>NUCLEOTIDE SEQUENCE [LARGE SCALE GENOMIC DNA]</scope>
    <source>
        <strain evidence="2 3">CPMOR-1</strain>
    </source>
</reference>
<dbReference type="Gene3D" id="3.40.190.10">
    <property type="entry name" value="Periplasmic binding protein-like II"/>
    <property type="match status" value="1"/>
</dbReference>
<name>A0A167MKR6_9GAMM</name>
<dbReference type="Gene3D" id="3.40.190.100">
    <property type="entry name" value="Glycine betaine-binding periplasmic protein, domain 2"/>
    <property type="match status" value="1"/>
</dbReference>
<dbReference type="GO" id="GO:0022857">
    <property type="term" value="F:transmembrane transporter activity"/>
    <property type="evidence" value="ECO:0007669"/>
    <property type="project" value="InterPro"/>
</dbReference>